<accession>A0A131Z2R8</accession>
<sequence length="250" mass="28816">MHRTSSMEAPLSFLAVLLAGCLCANEVPDQQTQVTEMFGDYMTNGFPLDDVYFAFRPYWDPKKSTLYRFNLTNGALLNIGDLLTPIYCPENCRIKRNKALMGSCHFDLKDAQIFYEGQMSFARPVVQNFTLYANITEFIFGRHRNPASLTMLVFSRNRCRGYACDFRQCFITDFELNVWTDPPFSHFTFERFQNNASLAEQVWIDFNVKMFTHVRLLVMHTIVDTCRAKLAEKSIPGSLFPDGSRNLLNA</sequence>
<evidence type="ECO:0000256" key="1">
    <source>
        <dbReference type="SAM" id="SignalP"/>
    </source>
</evidence>
<protein>
    <recommendedName>
        <fullName evidence="3">Lipocalin</fullName>
    </recommendedName>
</protein>
<keyword evidence="1" id="KW-0732">Signal</keyword>
<name>A0A131Z2R8_RHIAP</name>
<dbReference type="PROSITE" id="PS51257">
    <property type="entry name" value="PROKAR_LIPOPROTEIN"/>
    <property type="match status" value="1"/>
</dbReference>
<evidence type="ECO:0008006" key="3">
    <source>
        <dbReference type="Google" id="ProtNLM"/>
    </source>
</evidence>
<feature type="chain" id="PRO_5007286587" description="Lipocalin" evidence="1">
    <location>
        <begin position="24"/>
        <end position="250"/>
    </location>
</feature>
<feature type="signal peptide" evidence="1">
    <location>
        <begin position="1"/>
        <end position="23"/>
    </location>
</feature>
<dbReference type="AlphaFoldDB" id="A0A131Z2R8"/>
<organism evidence="2">
    <name type="scientific">Rhipicephalus appendiculatus</name>
    <name type="common">Brown ear tick</name>
    <dbReference type="NCBI Taxonomy" id="34631"/>
    <lineage>
        <taxon>Eukaryota</taxon>
        <taxon>Metazoa</taxon>
        <taxon>Ecdysozoa</taxon>
        <taxon>Arthropoda</taxon>
        <taxon>Chelicerata</taxon>
        <taxon>Arachnida</taxon>
        <taxon>Acari</taxon>
        <taxon>Parasitiformes</taxon>
        <taxon>Ixodida</taxon>
        <taxon>Ixodoidea</taxon>
        <taxon>Ixodidae</taxon>
        <taxon>Rhipicephalinae</taxon>
        <taxon>Rhipicephalus</taxon>
        <taxon>Rhipicephalus</taxon>
    </lineage>
</organism>
<proteinExistence type="predicted"/>
<evidence type="ECO:0000313" key="2">
    <source>
        <dbReference type="EMBL" id="JAP84756.1"/>
    </source>
</evidence>
<dbReference type="EMBL" id="GEDV01003801">
    <property type="protein sequence ID" value="JAP84756.1"/>
    <property type="molecule type" value="Transcribed_RNA"/>
</dbReference>
<reference evidence="2" key="1">
    <citation type="journal article" date="2016" name="Ticks Tick Borne Dis.">
        <title>De novo assembly and annotation of the salivary gland transcriptome of Rhipicephalus appendiculatus male and female ticks during blood feeding.</title>
        <authorList>
            <person name="de Castro M.H."/>
            <person name="de Klerk D."/>
            <person name="Pienaar R."/>
            <person name="Latif A.A."/>
            <person name="Rees D.J."/>
            <person name="Mans B.J."/>
        </authorList>
    </citation>
    <scope>NUCLEOTIDE SEQUENCE</scope>
    <source>
        <tissue evidence="2">Salivary glands</tissue>
    </source>
</reference>